<accession>A0ABR2GN60</accession>
<gene>
    <name evidence="2" type="ORF">M9Y10_026173</name>
    <name evidence="3" type="ORF">M9Y10_042569</name>
</gene>
<dbReference type="InterPro" id="IPR004855">
    <property type="entry name" value="TFIIA_asu/bsu"/>
</dbReference>
<feature type="compositionally biased region" description="Low complexity" evidence="1">
    <location>
        <begin position="278"/>
        <end position="314"/>
    </location>
</feature>
<comment type="caution">
    <text evidence="2">The sequence shown here is derived from an EMBL/GenBank/DDBJ whole genome shotgun (WGS) entry which is preliminary data.</text>
</comment>
<dbReference type="Proteomes" id="UP001470230">
    <property type="component" value="Unassembled WGS sequence"/>
</dbReference>
<feature type="compositionally biased region" description="Basic and acidic residues" evidence="1">
    <location>
        <begin position="336"/>
        <end position="348"/>
    </location>
</feature>
<evidence type="ECO:0000313" key="4">
    <source>
        <dbReference type="Proteomes" id="UP001470230"/>
    </source>
</evidence>
<evidence type="ECO:0000313" key="2">
    <source>
        <dbReference type="EMBL" id="KAK8834680.1"/>
    </source>
</evidence>
<feature type="region of interest" description="Disordered" evidence="1">
    <location>
        <begin position="116"/>
        <end position="142"/>
    </location>
</feature>
<dbReference type="Pfam" id="PF03153">
    <property type="entry name" value="TFIIA"/>
    <property type="match status" value="1"/>
</dbReference>
<dbReference type="EMBL" id="JAPFFF010000340">
    <property type="protein sequence ID" value="KAK8834680.1"/>
    <property type="molecule type" value="Genomic_DNA"/>
</dbReference>
<proteinExistence type="predicted"/>
<evidence type="ECO:0000313" key="3">
    <source>
        <dbReference type="EMBL" id="KAK8883477.1"/>
    </source>
</evidence>
<organism evidence="2 4">
    <name type="scientific">Tritrichomonas musculus</name>
    <dbReference type="NCBI Taxonomy" id="1915356"/>
    <lineage>
        <taxon>Eukaryota</taxon>
        <taxon>Metamonada</taxon>
        <taxon>Parabasalia</taxon>
        <taxon>Tritrichomonadida</taxon>
        <taxon>Tritrichomonadidae</taxon>
        <taxon>Tritrichomonas</taxon>
    </lineage>
</organism>
<feature type="region of interest" description="Disordered" evidence="1">
    <location>
        <begin position="461"/>
        <end position="499"/>
    </location>
</feature>
<feature type="compositionally biased region" description="Polar residues" evidence="1">
    <location>
        <begin position="315"/>
        <end position="331"/>
    </location>
</feature>
<name>A0ABR2GN60_9EUKA</name>
<sequence length="499" mass="57896">MSSKQDSADRPLNFPPCREYTKTDLEFNEFSPRNNHFYFFVSEKTEPNYYLINRECTTIFGVKYASDIQQYCYYPGTKKIYTFLGFKTKEERTRAMKNKKILNSVIDQTVTIYPIQENPEKKKPKANAQPDQTKNIDYSKMPEPTKCPQDELEFPTFIPQSNCIYVFFAERDTPTQNTLKSKYNSIFGIGYSLDIQRFRFYPGTKGVYTFIGFVNQNVATKAIKTLHKIALNRSVFFYPFKPPTQEETVAKEKENLNIDTNIDAKTQKEKAKNENQTVQSQSQKVQSQSQKVQNQNENQKVKNQSQKVQSQNENTKVQSQSQNENQKVHSQSNKVSDNKNSDLNKNDNKVTIIPSPYIKADSAGGGSCEPFFEMKSGIYYLCFKETRTEIRNVRKENTKLFGIGNIIDLQRGVKFADKREAGYYTFMGFEKVKELNRALSILMKQKSLIDITSFQEINDFENDYDDDYDDDDDNDDVVDDEFEDDDDDDVDDNGKDDDN</sequence>
<keyword evidence="4" id="KW-1185">Reference proteome</keyword>
<reference evidence="2 4" key="1">
    <citation type="submission" date="2024-04" db="EMBL/GenBank/DDBJ databases">
        <title>Tritrichomonas musculus Genome.</title>
        <authorList>
            <person name="Alves-Ferreira E."/>
            <person name="Grigg M."/>
            <person name="Lorenzi H."/>
            <person name="Galac M."/>
        </authorList>
    </citation>
    <scope>NUCLEOTIDE SEQUENCE [LARGE SCALE GENOMIC DNA]</scope>
    <source>
        <strain evidence="2 4">EAF2021</strain>
    </source>
</reference>
<dbReference type="EMBL" id="JAPFFF010000008">
    <property type="protein sequence ID" value="KAK8883477.1"/>
    <property type="molecule type" value="Genomic_DNA"/>
</dbReference>
<feature type="region of interest" description="Disordered" evidence="1">
    <location>
        <begin position="251"/>
        <end position="349"/>
    </location>
</feature>
<evidence type="ECO:0008006" key="5">
    <source>
        <dbReference type="Google" id="ProtNLM"/>
    </source>
</evidence>
<evidence type="ECO:0000256" key="1">
    <source>
        <dbReference type="SAM" id="MobiDB-lite"/>
    </source>
</evidence>
<protein>
    <recommendedName>
        <fullName evidence="5">RRM domain-containing protein</fullName>
    </recommendedName>
</protein>